<evidence type="ECO:0000313" key="1">
    <source>
        <dbReference type="EMBL" id="CAG8736025.1"/>
    </source>
</evidence>
<evidence type="ECO:0000313" key="2">
    <source>
        <dbReference type="Proteomes" id="UP000789366"/>
    </source>
</evidence>
<sequence>NCGRTLRESSCRENDRDPHRRHFPDTRFPNSIIFATTISPTKYLPRQYHFIDG</sequence>
<dbReference type="Proteomes" id="UP000789366">
    <property type="component" value="Unassembled WGS sequence"/>
</dbReference>
<proteinExistence type="predicted"/>
<gene>
    <name evidence="1" type="ORF">SPELUC_LOCUS13449</name>
</gene>
<protein>
    <submittedName>
        <fullName evidence="1">16725_t:CDS:1</fullName>
    </submittedName>
</protein>
<comment type="caution">
    <text evidence="1">The sequence shown here is derived from an EMBL/GenBank/DDBJ whole genome shotgun (WGS) entry which is preliminary data.</text>
</comment>
<reference evidence="1" key="1">
    <citation type="submission" date="2021-06" db="EMBL/GenBank/DDBJ databases">
        <authorList>
            <person name="Kallberg Y."/>
            <person name="Tangrot J."/>
            <person name="Rosling A."/>
        </authorList>
    </citation>
    <scope>NUCLEOTIDE SEQUENCE</scope>
    <source>
        <strain evidence="1">28 12/20/2015</strain>
    </source>
</reference>
<feature type="non-terminal residue" evidence="1">
    <location>
        <position position="1"/>
    </location>
</feature>
<accession>A0ACA9Q6E7</accession>
<keyword evidence="2" id="KW-1185">Reference proteome</keyword>
<name>A0ACA9Q6E7_9GLOM</name>
<organism evidence="1 2">
    <name type="scientific">Cetraspora pellucida</name>
    <dbReference type="NCBI Taxonomy" id="1433469"/>
    <lineage>
        <taxon>Eukaryota</taxon>
        <taxon>Fungi</taxon>
        <taxon>Fungi incertae sedis</taxon>
        <taxon>Mucoromycota</taxon>
        <taxon>Glomeromycotina</taxon>
        <taxon>Glomeromycetes</taxon>
        <taxon>Diversisporales</taxon>
        <taxon>Gigasporaceae</taxon>
        <taxon>Cetraspora</taxon>
    </lineage>
</organism>
<dbReference type="EMBL" id="CAJVPW010035601">
    <property type="protein sequence ID" value="CAG8736025.1"/>
    <property type="molecule type" value="Genomic_DNA"/>
</dbReference>
<feature type="non-terminal residue" evidence="1">
    <location>
        <position position="53"/>
    </location>
</feature>